<keyword evidence="2" id="KW-1185">Reference proteome</keyword>
<evidence type="ECO:0000313" key="2">
    <source>
        <dbReference type="Proteomes" id="UP001162992"/>
    </source>
</evidence>
<name>A0ACC2ETT6_DIPCM</name>
<dbReference type="EMBL" id="CM055092">
    <property type="protein sequence ID" value="KAJ7569836.1"/>
    <property type="molecule type" value="Genomic_DNA"/>
</dbReference>
<accession>A0ACC2ETT6</accession>
<organism evidence="1 2">
    <name type="scientific">Diphasiastrum complanatum</name>
    <name type="common">Issler's clubmoss</name>
    <name type="synonym">Lycopodium complanatum</name>
    <dbReference type="NCBI Taxonomy" id="34168"/>
    <lineage>
        <taxon>Eukaryota</taxon>
        <taxon>Viridiplantae</taxon>
        <taxon>Streptophyta</taxon>
        <taxon>Embryophyta</taxon>
        <taxon>Tracheophyta</taxon>
        <taxon>Lycopodiopsida</taxon>
        <taxon>Lycopodiales</taxon>
        <taxon>Lycopodiaceae</taxon>
        <taxon>Lycopodioideae</taxon>
        <taxon>Diphasiastrum</taxon>
    </lineage>
</organism>
<sequence length="353" mass="41175">MAQLHREANKFAALIEIETKRHCDLESSIGDLSSKDFESKKAMGGCNAGREKHYADIIHIQILENRLHKAMVDLNVAETKNKSLKLMMDKLRKEHAYYENLRTKMEKELKEKEKKIEEYIDNSNITYEDRNDMEERITDLYEVYEDMQAYELWKSTEGWATQVPIPLSKSCFADNAYKPKKCSQVYHQWIELKALANVQDVLQIDDVNDTLPALLEAREKNKKLFNLVNRLIQEMDEANALRQESHINIKETKSRPINKKLDIEHNIEAILVLLKDLDIDDEEYIPIVRDVKRRIAQIFQEAGCKVDQNDIDLEGVDDASIAHNTKICSLLDSSIKAWFDRIKSFIDEKFRAI</sequence>
<protein>
    <submittedName>
        <fullName evidence="1">Uncharacterized protein</fullName>
    </submittedName>
</protein>
<proteinExistence type="predicted"/>
<gene>
    <name evidence="1" type="ORF">O6H91_01G097000</name>
</gene>
<comment type="caution">
    <text evidence="1">The sequence shown here is derived from an EMBL/GenBank/DDBJ whole genome shotgun (WGS) entry which is preliminary data.</text>
</comment>
<reference evidence="2" key="1">
    <citation type="journal article" date="2024" name="Proc. Natl. Acad. Sci. U.S.A.">
        <title>Extraordinary preservation of gene collinearity over three hundred million years revealed in homosporous lycophytes.</title>
        <authorList>
            <person name="Li C."/>
            <person name="Wickell D."/>
            <person name="Kuo L.Y."/>
            <person name="Chen X."/>
            <person name="Nie B."/>
            <person name="Liao X."/>
            <person name="Peng D."/>
            <person name="Ji J."/>
            <person name="Jenkins J."/>
            <person name="Williams M."/>
            <person name="Shu S."/>
            <person name="Plott C."/>
            <person name="Barry K."/>
            <person name="Rajasekar S."/>
            <person name="Grimwood J."/>
            <person name="Han X."/>
            <person name="Sun S."/>
            <person name="Hou Z."/>
            <person name="He W."/>
            <person name="Dai G."/>
            <person name="Sun C."/>
            <person name="Schmutz J."/>
            <person name="Leebens-Mack J.H."/>
            <person name="Li F.W."/>
            <person name="Wang L."/>
        </authorList>
    </citation>
    <scope>NUCLEOTIDE SEQUENCE [LARGE SCALE GENOMIC DNA]</scope>
    <source>
        <strain evidence="2">cv. PW_Plant_1</strain>
    </source>
</reference>
<dbReference type="Proteomes" id="UP001162992">
    <property type="component" value="Chromosome 1"/>
</dbReference>
<evidence type="ECO:0000313" key="1">
    <source>
        <dbReference type="EMBL" id="KAJ7569836.1"/>
    </source>
</evidence>